<gene>
    <name evidence="1" type="ORF">A3G51_00710</name>
</gene>
<dbReference type="AlphaFoldDB" id="A0A1F8H924"/>
<accession>A0A1F8H924</accession>
<reference evidence="1 2" key="1">
    <citation type="journal article" date="2016" name="Nat. Commun.">
        <title>Thousands of microbial genomes shed light on interconnected biogeochemical processes in an aquifer system.</title>
        <authorList>
            <person name="Anantharaman K."/>
            <person name="Brown C.T."/>
            <person name="Hug L.A."/>
            <person name="Sharon I."/>
            <person name="Castelle C.J."/>
            <person name="Probst A.J."/>
            <person name="Thomas B.C."/>
            <person name="Singh A."/>
            <person name="Wilkins M.J."/>
            <person name="Karaoz U."/>
            <person name="Brodie E.L."/>
            <person name="Williams K.H."/>
            <person name="Hubbard S.S."/>
            <person name="Banfield J.F."/>
        </authorList>
    </citation>
    <scope>NUCLEOTIDE SEQUENCE [LARGE SCALE GENOMIC DNA]</scope>
</reference>
<protein>
    <recommendedName>
        <fullName evidence="3">Haem-binding uptake Tiki superfamily ChaN domain-containing protein</fullName>
    </recommendedName>
</protein>
<sequence length="253" mass="29003">MSENQQTSQTLKLGPTLNGQVLFFFAARHDNNPQDEQFILLRKFWSEFIEATEGRKKIVFIEGVPRETPSVFDEAVKQRGEVGAGQNLAQTAGVPIQCPEPDDTQQRQSLSEKFDPDEVVYTLIVQNLGAWFRRTNPSTTFQEAIERTLKREANFSKIYGFTPDNKWLLEQHAKLFGSQNLEDRQFLDSITDPRTTKLKINKIVAARTQIRNDYILNNIQDAWSEGKSIFIVYGRGHATVLIPQLQNFINKKP</sequence>
<dbReference type="Proteomes" id="UP000177745">
    <property type="component" value="Unassembled WGS sequence"/>
</dbReference>
<evidence type="ECO:0008006" key="3">
    <source>
        <dbReference type="Google" id="ProtNLM"/>
    </source>
</evidence>
<evidence type="ECO:0000313" key="1">
    <source>
        <dbReference type="EMBL" id="OGN34093.1"/>
    </source>
</evidence>
<proteinExistence type="predicted"/>
<organism evidence="1 2">
    <name type="scientific">Candidatus Yanofskybacteria bacterium RIFCSPLOWO2_12_FULL_43_11b</name>
    <dbReference type="NCBI Taxonomy" id="1802710"/>
    <lineage>
        <taxon>Bacteria</taxon>
        <taxon>Candidatus Yanofskyibacteriota</taxon>
    </lineage>
</organism>
<comment type="caution">
    <text evidence="1">The sequence shown here is derived from an EMBL/GenBank/DDBJ whole genome shotgun (WGS) entry which is preliminary data.</text>
</comment>
<dbReference type="EMBL" id="MGKY01000006">
    <property type="protein sequence ID" value="OGN34093.1"/>
    <property type="molecule type" value="Genomic_DNA"/>
</dbReference>
<evidence type="ECO:0000313" key="2">
    <source>
        <dbReference type="Proteomes" id="UP000177745"/>
    </source>
</evidence>
<name>A0A1F8H924_9BACT</name>